<evidence type="ECO:0000256" key="1">
    <source>
        <dbReference type="SAM" id="MobiDB-lite"/>
    </source>
</evidence>
<evidence type="ECO:0000313" key="2">
    <source>
        <dbReference type="EMBL" id="TCO12890.1"/>
    </source>
</evidence>
<accession>A0ABY2BCM0</accession>
<reference evidence="2 3" key="1">
    <citation type="journal article" date="2015" name="Stand. Genomic Sci.">
        <title>Genomic Encyclopedia of Bacterial and Archaeal Type Strains, Phase III: the genomes of soil and plant-associated and newly described type strains.</title>
        <authorList>
            <person name="Whitman W.B."/>
            <person name="Woyke T."/>
            <person name="Klenk H.P."/>
            <person name="Zhou Y."/>
            <person name="Lilburn T.G."/>
            <person name="Beck B.J."/>
            <person name="De Vos P."/>
            <person name="Vandamme P."/>
            <person name="Eisen J.A."/>
            <person name="Garrity G."/>
            <person name="Hugenholtz P."/>
            <person name="Kyrpides N.C."/>
        </authorList>
    </citation>
    <scope>NUCLEOTIDE SEQUENCE [LARGE SCALE GENOMIC DNA]</scope>
    <source>
        <strain evidence="2 3">VKM Ac-2538</strain>
    </source>
</reference>
<protein>
    <submittedName>
        <fullName evidence="2">Uncharacterized protein</fullName>
    </submittedName>
</protein>
<comment type="caution">
    <text evidence="2">The sequence shown here is derived from an EMBL/GenBank/DDBJ whole genome shotgun (WGS) entry which is preliminary data.</text>
</comment>
<feature type="compositionally biased region" description="Gly residues" evidence="1">
    <location>
        <begin position="596"/>
        <end position="610"/>
    </location>
</feature>
<organism evidence="2 3">
    <name type="scientific">Kribbella orskensis</name>
    <dbReference type="NCBI Taxonomy" id="2512216"/>
    <lineage>
        <taxon>Bacteria</taxon>
        <taxon>Bacillati</taxon>
        <taxon>Actinomycetota</taxon>
        <taxon>Actinomycetes</taxon>
        <taxon>Propionibacteriales</taxon>
        <taxon>Kribbellaceae</taxon>
        <taxon>Kribbella</taxon>
    </lineage>
</organism>
<dbReference type="RefSeq" id="WP_132195193.1">
    <property type="nucleotide sequence ID" value="NZ_SLWM01000024.1"/>
</dbReference>
<dbReference type="Proteomes" id="UP000295818">
    <property type="component" value="Unassembled WGS sequence"/>
</dbReference>
<feature type="region of interest" description="Disordered" evidence="1">
    <location>
        <begin position="581"/>
        <end position="610"/>
    </location>
</feature>
<dbReference type="EMBL" id="SLWM01000024">
    <property type="protein sequence ID" value="TCO12890.1"/>
    <property type="molecule type" value="Genomic_DNA"/>
</dbReference>
<gene>
    <name evidence="2" type="ORF">EV644_12414</name>
</gene>
<keyword evidence="3" id="KW-1185">Reference proteome</keyword>
<proteinExistence type="predicted"/>
<name>A0ABY2BCM0_9ACTN</name>
<evidence type="ECO:0000313" key="3">
    <source>
        <dbReference type="Proteomes" id="UP000295818"/>
    </source>
</evidence>
<feature type="region of interest" description="Disordered" evidence="1">
    <location>
        <begin position="1"/>
        <end position="24"/>
    </location>
</feature>
<sequence>MTSNAEKAVPAVPAAQGMTPTPTTVGMTRLNPFDGLFLRAEHLDAIQAYARSLSCAVGQAGGSGVVHGYAITVKDSIVTVSPGLAIAADGRPLLLTSTVQQDLTGSDAGTGDIRVIEVLLSPSSFGDENVYGELCGDPCADGVGTTRPYVAEGVTVRITDVQLEDTGIPAHRTFRSHVAAAWFEKERRSGRYPWKSPLPWLTTSEGDKPADARLIESDWGTSPTAESDGAVANSSEPVAIGLLLRTPATWEVDPWIARRDRIDTQSHRGWQQRLGMRPWDVFIAQILQFENMLLRYWRSGAALAPADYLKALDKVERALQRDTEIPSAEAKELVGPLKPSGGASAASKSFELMGIHELPPAGYLPCVPGTPIEPQVKALFPNNYPLHLCACRPDFVAHAVEEAQHLDRIRLDKHPRVDILVPVADVPTQMTSTLSTNQKWVAFRRRREQVCILAEPKYDDVPIVGFVVDDQTAYTTAVDELMTGKAPNVVTKLGTARYPLDGWAPPSAAVQADVVKFVLDSTGSSASAVLTVVALVRSVDRRSLGAVRASLLLLGQEPPIESSVRTAVGAKDSIYIAIWPGSPPSVRRSRSSSSVGSGGKGSGAGGGKRR</sequence>